<dbReference type="PANTHER" id="PTHR47618:SF1">
    <property type="entry name" value="BIFUNCTIONAL OLIGORIBONUCLEASE AND PAP PHOSPHATASE NRNA"/>
    <property type="match status" value="1"/>
</dbReference>
<sequence>MLTDYAKAAGLLTASEDIAILCHRSPDGDTLGCGYALCLALLGLGKRARVLCSDPLPRRYQYLAQGVPSLDFSPQFVVAVDVADAALLGGLSSYGDRVDLCIDHHPSNTGYAKSLLLEGDSAAACEILFLLLGEMGAAITPAIAGCLYTGMATDTGCFRYSNTTARTHRIAAQLMELGADVGAINKWLFETKTKASMELKRLAEGTLEYHFGGRCAFITVTQEMLQKSGALEEDLEGVSSIPRRVEGVVAGAAFREQPDGIWRLSLRTGEPIDASEVCRRMGGGGHSRAAGCTLRCPLEQAKQTVLEALSHDL</sequence>
<dbReference type="Gene3D" id="3.10.310.30">
    <property type="match status" value="1"/>
</dbReference>
<evidence type="ECO:0000313" key="3">
    <source>
        <dbReference type="EMBL" id="VYT02991.1"/>
    </source>
</evidence>
<dbReference type="InterPro" id="IPR038763">
    <property type="entry name" value="DHH_sf"/>
</dbReference>
<dbReference type="AlphaFoldDB" id="A0A6N2TG75"/>
<dbReference type="Pfam" id="PF02272">
    <property type="entry name" value="DHHA1"/>
    <property type="match status" value="1"/>
</dbReference>
<accession>A0A6N2TG75</accession>
<proteinExistence type="predicted"/>
<dbReference type="InterPro" id="IPR003156">
    <property type="entry name" value="DHHA1_dom"/>
</dbReference>
<gene>
    <name evidence="3" type="primary">nrnA_2</name>
    <name evidence="3" type="ORF">AULFYP135_01357</name>
</gene>
<keyword evidence="3" id="KW-0378">Hydrolase</keyword>
<dbReference type="Pfam" id="PF01368">
    <property type="entry name" value="DHH"/>
    <property type="match status" value="1"/>
</dbReference>
<dbReference type="InterPro" id="IPR051319">
    <property type="entry name" value="Oligoribo/pAp-PDE_c-di-AMP_PDE"/>
</dbReference>
<evidence type="ECO:0000259" key="2">
    <source>
        <dbReference type="Pfam" id="PF02272"/>
    </source>
</evidence>
<dbReference type="Gene3D" id="3.90.1640.10">
    <property type="entry name" value="inorganic pyrophosphatase (n-terminal core)"/>
    <property type="match status" value="1"/>
</dbReference>
<dbReference type="InterPro" id="IPR001667">
    <property type="entry name" value="DDH_dom"/>
</dbReference>
<dbReference type="SUPFAM" id="SSF64182">
    <property type="entry name" value="DHH phosphoesterases"/>
    <property type="match status" value="1"/>
</dbReference>
<name>A0A6N2TG75_9FIRM</name>
<dbReference type="GO" id="GO:0016787">
    <property type="term" value="F:hydrolase activity"/>
    <property type="evidence" value="ECO:0007669"/>
    <property type="project" value="UniProtKB-KW"/>
</dbReference>
<dbReference type="EMBL" id="CACRSL010000003">
    <property type="protein sequence ID" value="VYT02991.1"/>
    <property type="molecule type" value="Genomic_DNA"/>
</dbReference>
<dbReference type="GO" id="GO:0003676">
    <property type="term" value="F:nucleic acid binding"/>
    <property type="evidence" value="ECO:0007669"/>
    <property type="project" value="InterPro"/>
</dbReference>
<dbReference type="EC" id="3.1.-.-" evidence="3"/>
<protein>
    <submittedName>
        <fullName evidence="3">Bifunctional oligoribonuclease and PAP phosphatase NrnA</fullName>
        <ecNumber evidence="3">3.1.-.-</ecNumber>
    </submittedName>
</protein>
<feature type="domain" description="DDH" evidence="1">
    <location>
        <begin position="18"/>
        <end position="151"/>
    </location>
</feature>
<evidence type="ECO:0000259" key="1">
    <source>
        <dbReference type="Pfam" id="PF01368"/>
    </source>
</evidence>
<organism evidence="3">
    <name type="scientific">uncultured Anaerotruncus sp</name>
    <dbReference type="NCBI Taxonomy" id="905011"/>
    <lineage>
        <taxon>Bacteria</taxon>
        <taxon>Bacillati</taxon>
        <taxon>Bacillota</taxon>
        <taxon>Clostridia</taxon>
        <taxon>Eubacteriales</taxon>
        <taxon>Oscillospiraceae</taxon>
        <taxon>Anaerotruncus</taxon>
        <taxon>environmental samples</taxon>
    </lineage>
</organism>
<dbReference type="PANTHER" id="PTHR47618">
    <property type="entry name" value="BIFUNCTIONAL OLIGORIBONUCLEASE AND PAP PHOSPHATASE NRNA"/>
    <property type="match status" value="1"/>
</dbReference>
<feature type="domain" description="DHHA1" evidence="2">
    <location>
        <begin position="228"/>
        <end position="309"/>
    </location>
</feature>
<reference evidence="3" key="1">
    <citation type="submission" date="2019-11" db="EMBL/GenBank/DDBJ databases">
        <authorList>
            <person name="Feng L."/>
        </authorList>
    </citation>
    <scope>NUCLEOTIDE SEQUENCE</scope>
    <source>
        <strain evidence="3">AundefinedLFYP135</strain>
    </source>
</reference>